<dbReference type="Proteomes" id="UP001272052">
    <property type="component" value="Unassembled WGS sequence"/>
</dbReference>
<feature type="active site" description="Nucleophile" evidence="9">
    <location>
        <position position="286"/>
    </location>
</feature>
<comment type="cofactor">
    <cofactor evidence="2 9">
        <name>NAD(+)</name>
        <dbReference type="ChEBI" id="CHEBI:57540"/>
    </cofactor>
</comment>
<proteinExistence type="inferred from homology"/>
<dbReference type="HAMAP" id="MF_00153">
    <property type="entry name" value="DHS"/>
    <property type="match status" value="1"/>
</dbReference>
<dbReference type="RefSeq" id="WP_318785782.1">
    <property type="nucleotide sequence ID" value="NZ_JAWDKC010000015.1"/>
</dbReference>
<comment type="pathway">
    <text evidence="4 9">Protein modification; eIF5A hypusination.</text>
</comment>
<dbReference type="EC" id="2.5.1.46" evidence="9"/>
<protein>
    <recommendedName>
        <fullName evidence="9">Probable deoxyhypusine synthase</fullName>
        <shortName evidence="9">DHS</shortName>
        <ecNumber evidence="9">2.5.1.46</ecNumber>
    </recommendedName>
</protein>
<comment type="catalytic activity">
    <reaction evidence="1 9">
        <text>[eIF5A protein]-L-lysine + spermidine = [eIF5A protein]-deoxyhypusine + propane-1,3-diamine</text>
        <dbReference type="Rhea" id="RHEA:33299"/>
        <dbReference type="Rhea" id="RHEA-COMP:10143"/>
        <dbReference type="Rhea" id="RHEA-COMP:10144"/>
        <dbReference type="ChEBI" id="CHEBI:29969"/>
        <dbReference type="ChEBI" id="CHEBI:57484"/>
        <dbReference type="ChEBI" id="CHEBI:57834"/>
        <dbReference type="ChEBI" id="CHEBI:82657"/>
        <dbReference type="EC" id="2.5.1.46"/>
    </reaction>
</comment>
<dbReference type="Gene3D" id="3.40.910.10">
    <property type="entry name" value="Deoxyhypusine synthase"/>
    <property type="match status" value="1"/>
</dbReference>
<evidence type="ECO:0000256" key="8">
    <source>
        <dbReference type="ARBA" id="ARBA00023256"/>
    </source>
</evidence>
<evidence type="ECO:0000256" key="5">
    <source>
        <dbReference type="ARBA" id="ARBA00009892"/>
    </source>
</evidence>
<keyword evidence="8 9" id="KW-0386">Hypusine biosynthesis</keyword>
<dbReference type="EMBL" id="JAWDKC010000015">
    <property type="protein sequence ID" value="MDV0445364.1"/>
    <property type="molecule type" value="Genomic_DNA"/>
</dbReference>
<feature type="region of interest" description="Disordered" evidence="10">
    <location>
        <begin position="319"/>
        <end position="342"/>
    </location>
</feature>
<evidence type="ECO:0000256" key="7">
    <source>
        <dbReference type="ARBA" id="ARBA00023027"/>
    </source>
</evidence>
<evidence type="ECO:0000256" key="6">
    <source>
        <dbReference type="ARBA" id="ARBA00022679"/>
    </source>
</evidence>
<evidence type="ECO:0000256" key="10">
    <source>
        <dbReference type="SAM" id="MobiDB-lite"/>
    </source>
</evidence>
<gene>
    <name evidence="9" type="primary">dys</name>
    <name evidence="11" type="ORF">MmiAt1_09390</name>
</gene>
<name>A0ABU3VPM2_9EURY</name>
<dbReference type="NCBIfam" id="NF002630">
    <property type="entry name" value="PRK02301.1"/>
    <property type="match status" value="1"/>
</dbReference>
<evidence type="ECO:0000256" key="1">
    <source>
        <dbReference type="ARBA" id="ARBA00000952"/>
    </source>
</evidence>
<dbReference type="PANTHER" id="PTHR11703:SF2">
    <property type="entry name" value="DEOXYHYPUSINE SYNTHASE-LIKE PROTEIN"/>
    <property type="match status" value="1"/>
</dbReference>
<dbReference type="InterPro" id="IPR029035">
    <property type="entry name" value="DHS-like_NAD/FAD-binding_dom"/>
</dbReference>
<dbReference type="GO" id="GO:0016740">
    <property type="term" value="F:transferase activity"/>
    <property type="evidence" value="ECO:0007669"/>
    <property type="project" value="UniProtKB-KW"/>
</dbReference>
<evidence type="ECO:0000256" key="2">
    <source>
        <dbReference type="ARBA" id="ARBA00001911"/>
    </source>
</evidence>
<comment type="function">
    <text evidence="3 9">Catalyzes the NAD-dependent oxidative cleavage of spermidine and the subsequent transfer of the butylamine moiety of spermidine to the epsilon-amino group of a specific lysine residue of the eIF-5A precursor protein to form the intermediate deoxyhypusine residue.</text>
</comment>
<dbReference type="InterPro" id="IPR036982">
    <property type="entry name" value="Deoxyhypusine_synthase_sf"/>
</dbReference>
<evidence type="ECO:0000313" key="11">
    <source>
        <dbReference type="EMBL" id="MDV0445364.1"/>
    </source>
</evidence>
<keyword evidence="7 9" id="KW-0520">NAD</keyword>
<organism evidence="11 12">
    <name type="scientific">Methanimicrococcus hacksteinii</name>
    <dbReference type="NCBI Taxonomy" id="3028293"/>
    <lineage>
        <taxon>Archaea</taxon>
        <taxon>Methanobacteriati</taxon>
        <taxon>Methanobacteriota</taxon>
        <taxon>Stenosarchaea group</taxon>
        <taxon>Methanomicrobia</taxon>
        <taxon>Methanosarcinales</taxon>
        <taxon>Methanosarcinaceae</taxon>
        <taxon>Methanimicrococcus</taxon>
    </lineage>
</organism>
<comment type="caution">
    <text evidence="11">The sequence shown here is derived from an EMBL/GenBank/DDBJ whole genome shotgun (WGS) entry which is preliminary data.</text>
</comment>
<evidence type="ECO:0000256" key="4">
    <source>
        <dbReference type="ARBA" id="ARBA00005041"/>
    </source>
</evidence>
<comment type="similarity">
    <text evidence="5 9">Belongs to the deoxyhypusine synthase family.</text>
</comment>
<dbReference type="PANTHER" id="PTHR11703">
    <property type="entry name" value="DEOXYHYPUSINE SYNTHASE"/>
    <property type="match status" value="1"/>
</dbReference>
<dbReference type="InterPro" id="IPR022899">
    <property type="entry name" value="Deoxyhypus_synthase_arc"/>
</dbReference>
<feature type="compositionally biased region" description="Basic and acidic residues" evidence="10">
    <location>
        <begin position="325"/>
        <end position="336"/>
    </location>
</feature>
<dbReference type="InterPro" id="IPR002773">
    <property type="entry name" value="Deoxyhypusine_synthase"/>
</dbReference>
<dbReference type="SUPFAM" id="SSF52467">
    <property type="entry name" value="DHS-like NAD/FAD-binding domain"/>
    <property type="match status" value="1"/>
</dbReference>
<keyword evidence="6 9" id="KW-0808">Transferase</keyword>
<reference evidence="11 12" key="1">
    <citation type="submission" date="2023-06" db="EMBL/GenBank/DDBJ databases">
        <title>Genome sequence of Methanimicrococcus sp. At1.</title>
        <authorList>
            <person name="Protasov E."/>
            <person name="Platt K."/>
            <person name="Poehlein A."/>
            <person name="Daniel R."/>
            <person name="Brune A."/>
        </authorList>
    </citation>
    <scope>NUCLEOTIDE SEQUENCE [LARGE SCALE GENOMIC DNA]</scope>
    <source>
        <strain evidence="11 12">At1</strain>
    </source>
</reference>
<keyword evidence="12" id="KW-1185">Reference proteome</keyword>
<dbReference type="NCBIfam" id="TIGR00321">
    <property type="entry name" value="dhys"/>
    <property type="match status" value="1"/>
</dbReference>
<evidence type="ECO:0000313" key="12">
    <source>
        <dbReference type="Proteomes" id="UP001272052"/>
    </source>
</evidence>
<evidence type="ECO:0000256" key="3">
    <source>
        <dbReference type="ARBA" id="ARBA00002823"/>
    </source>
</evidence>
<dbReference type="Pfam" id="PF01916">
    <property type="entry name" value="DS"/>
    <property type="match status" value="1"/>
</dbReference>
<accession>A0ABU3VPM2</accession>
<evidence type="ECO:0000256" key="9">
    <source>
        <dbReference type="HAMAP-Rule" id="MF_00153"/>
    </source>
</evidence>
<sequence>MHITEGQSKLVKPIVPAEITADMDLDEFVKALSGCGFGARRIGKAADIYTEMLSDEKTVKFFGLAGAMVPAGMRKIIADLIRDGHINVLITTGANMVHDALEGLYMPHYVGDDTANDVELREEGIDRIYDVYLPDNHFEDFEGFMQEIIAELPTEKPVSIVEFMRHMGKHIDNPDSILRAAYDMNVPIYCPAFPDSVIGLQAWLYKETNPLVIDALGDMHDLMDICWEAEKAGAVFVGGGVPKNYTLQTMLVTPREFDYVIQLTMDTPQTGGLSGATLDEAVSWGKVNAESKTVTVYSDATITLPLMVAAARSRLKKKAAGQAEQAEKKNEADKDGLTYPTD</sequence>